<dbReference type="GeneID" id="127150769"/>
<evidence type="ECO:0000313" key="5">
    <source>
        <dbReference type="RefSeq" id="XP_050945360.1"/>
    </source>
</evidence>
<dbReference type="PANTHER" id="PTHR19961:SF79">
    <property type="entry name" value="FIMBRIN-5"/>
    <property type="match status" value="1"/>
</dbReference>
<evidence type="ECO:0000256" key="2">
    <source>
        <dbReference type="ARBA" id="ARBA00023203"/>
    </source>
</evidence>
<dbReference type="Proteomes" id="UP001652600">
    <property type="component" value="Chromosome 8"/>
</dbReference>
<sequence length="114" mass="13016">MPNRDGDSFHSIKFLIQCHTSFAIIFMVLTMPISTSFGTSFERAFQQILPSGLTSVSKPRWNNKIQVLANFNLKETPQLVELVDDSKEVKELIGLALEKVLLKWMNFHLEKAGY</sequence>
<dbReference type="RefSeq" id="XP_050945361.1">
    <property type="nucleotide sequence ID" value="XM_051089404.1"/>
</dbReference>
<dbReference type="RefSeq" id="XP_050945363.1">
    <property type="nucleotide sequence ID" value="XM_051089406.1"/>
</dbReference>
<dbReference type="SUPFAM" id="SSF47576">
    <property type="entry name" value="Calponin-homology domain, CH-domain"/>
    <property type="match status" value="1"/>
</dbReference>
<feature type="transmembrane region" description="Helical" evidence="3">
    <location>
        <begin position="12"/>
        <end position="33"/>
    </location>
</feature>
<gene>
    <name evidence="5 6 7 8" type="primary">LOC127150769</name>
</gene>
<accession>A0ABM3L5P9</accession>
<evidence type="ECO:0000313" key="6">
    <source>
        <dbReference type="RefSeq" id="XP_050945361.1"/>
    </source>
</evidence>
<dbReference type="RefSeq" id="XP_050945360.1">
    <property type="nucleotide sequence ID" value="XM_051089403.1"/>
</dbReference>
<keyword evidence="3" id="KW-0472">Membrane</keyword>
<proteinExistence type="predicted"/>
<reference evidence="5 6" key="1">
    <citation type="submission" date="2025-05" db="UniProtKB">
        <authorList>
            <consortium name="RefSeq"/>
        </authorList>
    </citation>
    <scope>IDENTIFICATION</scope>
    <source>
        <tissue evidence="5 6">Stem</tissue>
    </source>
</reference>
<keyword evidence="2" id="KW-0009">Actin-binding</keyword>
<dbReference type="InterPro" id="IPR036872">
    <property type="entry name" value="CH_dom_sf"/>
</dbReference>
<keyword evidence="3" id="KW-1133">Transmembrane helix</keyword>
<keyword evidence="3" id="KW-0812">Transmembrane</keyword>
<evidence type="ECO:0000313" key="4">
    <source>
        <dbReference type="Proteomes" id="UP001652600"/>
    </source>
</evidence>
<evidence type="ECO:0000313" key="7">
    <source>
        <dbReference type="RefSeq" id="XP_050945362.1"/>
    </source>
</evidence>
<evidence type="ECO:0000313" key="8">
    <source>
        <dbReference type="RefSeq" id="XP_050945363.1"/>
    </source>
</evidence>
<organism evidence="4 8">
    <name type="scientific">Cucumis melo</name>
    <name type="common">Muskmelon</name>
    <dbReference type="NCBI Taxonomy" id="3656"/>
    <lineage>
        <taxon>Eukaryota</taxon>
        <taxon>Viridiplantae</taxon>
        <taxon>Streptophyta</taxon>
        <taxon>Embryophyta</taxon>
        <taxon>Tracheophyta</taxon>
        <taxon>Spermatophyta</taxon>
        <taxon>Magnoliopsida</taxon>
        <taxon>eudicotyledons</taxon>
        <taxon>Gunneridae</taxon>
        <taxon>Pentapetalae</taxon>
        <taxon>rosids</taxon>
        <taxon>fabids</taxon>
        <taxon>Cucurbitales</taxon>
        <taxon>Cucurbitaceae</taxon>
        <taxon>Benincaseae</taxon>
        <taxon>Cucumis</taxon>
    </lineage>
</organism>
<evidence type="ECO:0000256" key="1">
    <source>
        <dbReference type="ARBA" id="ARBA00022737"/>
    </source>
</evidence>
<evidence type="ECO:0000256" key="3">
    <source>
        <dbReference type="SAM" id="Phobius"/>
    </source>
</evidence>
<keyword evidence="4" id="KW-1185">Reference proteome</keyword>
<dbReference type="PANTHER" id="PTHR19961">
    <property type="entry name" value="FIMBRIN/PLASTIN"/>
    <property type="match status" value="1"/>
</dbReference>
<name>A0ABM3L5P9_CUCME</name>
<protein>
    <submittedName>
        <fullName evidence="5 6">Uncharacterized protein LOC127150769</fullName>
    </submittedName>
</protein>
<keyword evidence="1" id="KW-0677">Repeat</keyword>
<dbReference type="RefSeq" id="XP_050945362.1">
    <property type="nucleotide sequence ID" value="XM_051089405.1"/>
</dbReference>
<dbReference type="InterPro" id="IPR039959">
    <property type="entry name" value="Fimbrin/Plastin"/>
</dbReference>
<dbReference type="Gene3D" id="1.10.418.10">
    <property type="entry name" value="Calponin-like domain"/>
    <property type="match status" value="1"/>
</dbReference>